<reference evidence="2 3" key="1">
    <citation type="submission" date="2023-02" db="EMBL/GenBank/DDBJ databases">
        <title>LHISI_Scaffold_Assembly.</title>
        <authorList>
            <person name="Stuart O.P."/>
            <person name="Cleave R."/>
            <person name="Magrath M.J.L."/>
            <person name="Mikheyev A.S."/>
        </authorList>
    </citation>
    <scope>NUCLEOTIDE SEQUENCE [LARGE SCALE GENOMIC DNA]</scope>
    <source>
        <strain evidence="2">Daus_M_001</strain>
        <tissue evidence="2">Leg muscle</tissue>
    </source>
</reference>
<sequence>MQEHRSPIAPGNLHASRQPIPTDNLSQDAVANQERGGGFPDLCVANHRMGTPPPPHTSAELPHRTPVLLVSVFPLTTVLVQANMTINTPTVLDNVHYWLVISPEGAEFVVSQSTHSSLLPRRSVYDRRRIQVRVFSTWETWQTLPEASDCFLDAPMRVNHDHVSSLTRQRVPSRMRRVNEISTARQFSALNVKATRQSLRVSRSPLALSPFGHAKYLAYSKPATVSGSIHEAHTFKHTKQVAIHHHKLTNSRGLDGTVVRLLASHQGDPGSIPSGVAPGFSHVGIVPDNAAGRRVFSGLSRFLHLCIPAMLHVQNFSNFSLHHLQRIITLTELSQREPGTESHRRLSASVLPWLDGSSSRTPINVHSRQHLESQSRDSADQPHQGKPCSIPDFRKWESCRTMPLVIGFYWRSPVFPGLSFRCCSILTSFHQDLVVKSHPNLSTLLNSYQDDTRY</sequence>
<accession>A0ABQ9INA7</accession>
<evidence type="ECO:0000256" key="1">
    <source>
        <dbReference type="SAM" id="MobiDB-lite"/>
    </source>
</evidence>
<gene>
    <name evidence="2" type="ORF">PR048_003533</name>
</gene>
<dbReference type="EMBL" id="JARBHB010000001">
    <property type="protein sequence ID" value="KAJ8898173.1"/>
    <property type="molecule type" value="Genomic_DNA"/>
</dbReference>
<dbReference type="Proteomes" id="UP001159363">
    <property type="component" value="Chromosome 1"/>
</dbReference>
<evidence type="ECO:0000313" key="2">
    <source>
        <dbReference type="EMBL" id="KAJ8898173.1"/>
    </source>
</evidence>
<feature type="compositionally biased region" description="Basic and acidic residues" evidence="1">
    <location>
        <begin position="369"/>
        <end position="380"/>
    </location>
</feature>
<protein>
    <submittedName>
        <fullName evidence="2">Uncharacterized protein</fullName>
    </submittedName>
</protein>
<feature type="region of interest" description="Disordered" evidence="1">
    <location>
        <begin position="367"/>
        <end position="389"/>
    </location>
</feature>
<organism evidence="2 3">
    <name type="scientific">Dryococelus australis</name>
    <dbReference type="NCBI Taxonomy" id="614101"/>
    <lineage>
        <taxon>Eukaryota</taxon>
        <taxon>Metazoa</taxon>
        <taxon>Ecdysozoa</taxon>
        <taxon>Arthropoda</taxon>
        <taxon>Hexapoda</taxon>
        <taxon>Insecta</taxon>
        <taxon>Pterygota</taxon>
        <taxon>Neoptera</taxon>
        <taxon>Polyneoptera</taxon>
        <taxon>Phasmatodea</taxon>
        <taxon>Verophasmatodea</taxon>
        <taxon>Anareolatae</taxon>
        <taxon>Phasmatidae</taxon>
        <taxon>Eurycanthinae</taxon>
        <taxon>Dryococelus</taxon>
    </lineage>
</organism>
<evidence type="ECO:0000313" key="3">
    <source>
        <dbReference type="Proteomes" id="UP001159363"/>
    </source>
</evidence>
<name>A0ABQ9INA7_9NEOP</name>
<feature type="region of interest" description="Disordered" evidence="1">
    <location>
        <begin position="1"/>
        <end position="23"/>
    </location>
</feature>
<keyword evidence="3" id="KW-1185">Reference proteome</keyword>
<comment type="caution">
    <text evidence="2">The sequence shown here is derived from an EMBL/GenBank/DDBJ whole genome shotgun (WGS) entry which is preliminary data.</text>
</comment>
<proteinExistence type="predicted"/>